<dbReference type="SUPFAM" id="SSF50956">
    <property type="entry name" value="Thermostable phytase (3-phytase)"/>
    <property type="match status" value="1"/>
</dbReference>
<proteinExistence type="predicted"/>
<dbReference type="SUPFAM" id="SSF50978">
    <property type="entry name" value="WD40 repeat-like"/>
    <property type="match status" value="1"/>
</dbReference>
<organism evidence="1 2">
    <name type="scientific">Marivivens niveibacter</name>
    <dbReference type="NCBI Taxonomy" id="1930667"/>
    <lineage>
        <taxon>Bacteria</taxon>
        <taxon>Pseudomonadati</taxon>
        <taxon>Pseudomonadota</taxon>
        <taxon>Alphaproteobacteria</taxon>
        <taxon>Rhodobacterales</taxon>
        <taxon>Paracoccaceae</taxon>
        <taxon>Marivivens group</taxon>
        <taxon>Marivivens</taxon>
    </lineage>
</organism>
<protein>
    <recommendedName>
        <fullName evidence="3">Peptidase M10 serralysin C-terminal domain-containing protein</fullName>
    </recommendedName>
</protein>
<reference evidence="1 2" key="1">
    <citation type="submission" date="2016-12" db="EMBL/GenBank/DDBJ databases">
        <title>The draft genome sequence of HSLHS2.</title>
        <authorList>
            <person name="Hu D."/>
            <person name="Wang L."/>
            <person name="Shao Z."/>
        </authorList>
    </citation>
    <scope>NUCLEOTIDE SEQUENCE [LARGE SCALE GENOMIC DNA]</scope>
    <source>
        <strain evidence="1">MCCC 1A06712</strain>
    </source>
</reference>
<keyword evidence="2" id="KW-1185">Reference proteome</keyword>
<dbReference type="InterPro" id="IPR018511">
    <property type="entry name" value="Hemolysin-typ_Ca-bd_CS"/>
</dbReference>
<dbReference type="Gene3D" id="2.150.10.10">
    <property type="entry name" value="Serralysin-like metalloprotease, C-terminal"/>
    <property type="match status" value="1"/>
</dbReference>
<gene>
    <name evidence="1" type="ORF">BVC71_13920</name>
</gene>
<dbReference type="PROSITE" id="PS00330">
    <property type="entry name" value="HEMOLYSIN_CALCIUM"/>
    <property type="match status" value="1"/>
</dbReference>
<comment type="caution">
    <text evidence="1">The sequence shown here is derived from an EMBL/GenBank/DDBJ whole genome shotgun (WGS) entry which is preliminary data.</text>
</comment>
<dbReference type="EMBL" id="MSPP01000006">
    <property type="protein sequence ID" value="OUD08266.1"/>
    <property type="molecule type" value="Genomic_DNA"/>
</dbReference>
<dbReference type="OrthoDB" id="9342475at2"/>
<evidence type="ECO:0008006" key="3">
    <source>
        <dbReference type="Google" id="ProtNLM"/>
    </source>
</evidence>
<dbReference type="AlphaFoldDB" id="A0A251WV95"/>
<dbReference type="InterPro" id="IPR036322">
    <property type="entry name" value="WD40_repeat_dom_sf"/>
</dbReference>
<accession>A0A251WV95</accession>
<evidence type="ECO:0000313" key="1">
    <source>
        <dbReference type="EMBL" id="OUD08266.1"/>
    </source>
</evidence>
<sequence>MDLVFAGQIASTAYTDLILVDGYLVATTRYGGQIDSYDETLTIIDTYALTHVDLAGIDPNLVYLQLSTGPAILTGGGVSGDIQVISVTDGYFGQIVNLGQFDWSDDISVATATVLPNGQIGVYSGFYTGEGLGRLRLTTDAELTLSRTYADQTRTFTQNITAVTTATYDGADYLLTTALEGNGLSVWYIGWNGFLNEVGSYNADNGLWTSAPTDVETISTATDTFVLVAGAQSNSITVLQMQTGGTLQSVDHVIDGLGTRFAGITALAVVQSDGRIWVAAGGADDGITLFTLLPNGQLEPVAQIVDTVELSIADVADLEIQATDDTVTIYAASATEGGIAKFTYTINGDQVAGTKADDDLTGSIGDDILFDDAGVDNLTGGLGADVFVFAADGKADSITVYEHGVDRIDISGWGIIRNIDQLTFDITDHGLSISYGDEVLYIQSDAELTPDLFTIEELVPISRYSNMTLIDTNTAEPETAPQCGTILISDTQVKDDDWTL</sequence>
<name>A0A251WV95_9RHOB</name>
<dbReference type="Proteomes" id="UP000194664">
    <property type="component" value="Unassembled WGS sequence"/>
</dbReference>
<dbReference type="RefSeq" id="WP_086452301.1">
    <property type="nucleotide sequence ID" value="NZ_MSPP01000006.1"/>
</dbReference>
<dbReference type="InterPro" id="IPR011049">
    <property type="entry name" value="Serralysin-like_metalloprot_C"/>
</dbReference>
<evidence type="ECO:0000313" key="2">
    <source>
        <dbReference type="Proteomes" id="UP000194664"/>
    </source>
</evidence>